<evidence type="ECO:0000256" key="4">
    <source>
        <dbReference type="ARBA" id="ARBA00023136"/>
    </source>
</evidence>
<dbReference type="GO" id="GO:0016020">
    <property type="term" value="C:membrane"/>
    <property type="evidence" value="ECO:0007669"/>
    <property type="project" value="UniProtKB-SubCell"/>
</dbReference>
<feature type="transmembrane region" description="Helical" evidence="5">
    <location>
        <begin position="6"/>
        <end position="24"/>
    </location>
</feature>
<keyword evidence="2 5" id="KW-0812">Transmembrane</keyword>
<evidence type="ECO:0000256" key="3">
    <source>
        <dbReference type="ARBA" id="ARBA00022989"/>
    </source>
</evidence>
<dbReference type="EMBL" id="BLLK01000047">
    <property type="protein sequence ID" value="GFH53724.1"/>
    <property type="molecule type" value="Genomic_DNA"/>
</dbReference>
<accession>A0AAD3CXH2</accession>
<feature type="transmembrane region" description="Helical" evidence="5">
    <location>
        <begin position="184"/>
        <end position="202"/>
    </location>
</feature>
<name>A0AAD3CXH2_9STRA</name>
<keyword evidence="4 5" id="KW-0472">Membrane</keyword>
<dbReference type="AlphaFoldDB" id="A0AAD3CXH2"/>
<dbReference type="Gene3D" id="1.20.120.550">
    <property type="entry name" value="Membrane associated eicosanoid/glutathione metabolism-like domain"/>
    <property type="match status" value="1"/>
</dbReference>
<dbReference type="InterPro" id="IPR001129">
    <property type="entry name" value="Membr-assoc_MAPEG"/>
</dbReference>
<dbReference type="Pfam" id="PF01124">
    <property type="entry name" value="MAPEG"/>
    <property type="match status" value="1"/>
</dbReference>
<evidence type="ECO:0000256" key="5">
    <source>
        <dbReference type="SAM" id="Phobius"/>
    </source>
</evidence>
<proteinExistence type="predicted"/>
<evidence type="ECO:0000313" key="6">
    <source>
        <dbReference type="EMBL" id="GFH53724.1"/>
    </source>
</evidence>
<dbReference type="SUPFAM" id="SSF161084">
    <property type="entry name" value="MAPEG domain-like"/>
    <property type="match status" value="1"/>
</dbReference>
<evidence type="ECO:0000256" key="2">
    <source>
        <dbReference type="ARBA" id="ARBA00022692"/>
    </source>
</evidence>
<comment type="caution">
    <text evidence="6">The sequence shown here is derived from an EMBL/GenBank/DDBJ whole genome shotgun (WGS) entry which is preliminary data.</text>
</comment>
<organism evidence="6 7">
    <name type="scientific">Chaetoceros tenuissimus</name>
    <dbReference type="NCBI Taxonomy" id="426638"/>
    <lineage>
        <taxon>Eukaryota</taxon>
        <taxon>Sar</taxon>
        <taxon>Stramenopiles</taxon>
        <taxon>Ochrophyta</taxon>
        <taxon>Bacillariophyta</taxon>
        <taxon>Coscinodiscophyceae</taxon>
        <taxon>Chaetocerotophycidae</taxon>
        <taxon>Chaetocerotales</taxon>
        <taxon>Chaetocerotaceae</taxon>
        <taxon>Chaetoceros</taxon>
    </lineage>
</organism>
<gene>
    <name evidence="6" type="ORF">CTEN210_10200</name>
</gene>
<sequence length="214" mass="24728">MWIAEAGVYTARCAFLAVAALSGYHYYKKKDSSYIEGPAQQAQDYIPIVFVAFAAICLLYNYFFRQSLTAFHVLSKQKSDYKARTSNSESTKLLNSLSQQNQRQQTQSKPSLTEAKYNKVLHSREEREKLCADRSAGNLLEQLIPFLVALFSYATFVNLHEAVIFGWMWVFFRSYYGLVFMKPFPTLFLSTLPAYFCIWYMIGKCVYVNTVDLF</sequence>
<keyword evidence="3 5" id="KW-1133">Transmembrane helix</keyword>
<protein>
    <submittedName>
        <fullName evidence="6">Uncharacterized protein</fullName>
    </submittedName>
</protein>
<dbReference type="Proteomes" id="UP001054902">
    <property type="component" value="Unassembled WGS sequence"/>
</dbReference>
<keyword evidence="7" id="KW-1185">Reference proteome</keyword>
<evidence type="ECO:0000313" key="7">
    <source>
        <dbReference type="Proteomes" id="UP001054902"/>
    </source>
</evidence>
<dbReference type="InterPro" id="IPR023352">
    <property type="entry name" value="MAPEG-like_dom_sf"/>
</dbReference>
<evidence type="ECO:0000256" key="1">
    <source>
        <dbReference type="ARBA" id="ARBA00004370"/>
    </source>
</evidence>
<feature type="transmembrane region" description="Helical" evidence="5">
    <location>
        <begin position="45"/>
        <end position="64"/>
    </location>
</feature>
<reference evidence="6 7" key="1">
    <citation type="journal article" date="2021" name="Sci. Rep.">
        <title>The genome of the diatom Chaetoceros tenuissimus carries an ancient integrated fragment of an extant virus.</title>
        <authorList>
            <person name="Hongo Y."/>
            <person name="Kimura K."/>
            <person name="Takaki Y."/>
            <person name="Yoshida Y."/>
            <person name="Baba S."/>
            <person name="Kobayashi G."/>
            <person name="Nagasaki K."/>
            <person name="Hano T."/>
            <person name="Tomaru Y."/>
        </authorList>
    </citation>
    <scope>NUCLEOTIDE SEQUENCE [LARGE SCALE GENOMIC DNA]</scope>
    <source>
        <strain evidence="6 7">NIES-3715</strain>
    </source>
</reference>
<comment type="subcellular location">
    <subcellularLocation>
        <location evidence="1">Membrane</location>
    </subcellularLocation>
</comment>
<feature type="transmembrane region" description="Helical" evidence="5">
    <location>
        <begin position="143"/>
        <end position="172"/>
    </location>
</feature>